<dbReference type="AlphaFoldDB" id="A0A1W0WK32"/>
<name>A0A1W0WK32_HYPEX</name>
<gene>
    <name evidence="2" type="ORF">BV898_10261</name>
</gene>
<keyword evidence="1" id="KW-0732">Signal</keyword>
<evidence type="ECO:0000313" key="2">
    <source>
        <dbReference type="EMBL" id="OQV15539.1"/>
    </source>
</evidence>
<comment type="caution">
    <text evidence="2">The sequence shown here is derived from an EMBL/GenBank/DDBJ whole genome shotgun (WGS) entry which is preliminary data.</text>
</comment>
<reference evidence="3" key="1">
    <citation type="submission" date="2017-01" db="EMBL/GenBank/DDBJ databases">
        <title>Comparative genomics of anhydrobiosis in the tardigrade Hypsibius dujardini.</title>
        <authorList>
            <person name="Yoshida Y."/>
            <person name="Koutsovoulos G."/>
            <person name="Laetsch D."/>
            <person name="Stevens L."/>
            <person name="Kumar S."/>
            <person name="Horikawa D."/>
            <person name="Ishino K."/>
            <person name="Komine S."/>
            <person name="Tomita M."/>
            <person name="Blaxter M."/>
            <person name="Arakawa K."/>
        </authorList>
    </citation>
    <scope>NUCLEOTIDE SEQUENCE [LARGE SCALE GENOMIC DNA]</scope>
    <source>
        <strain evidence="3">Z151</strain>
    </source>
</reference>
<feature type="chain" id="PRO_5012596613" evidence="1">
    <location>
        <begin position="20"/>
        <end position="216"/>
    </location>
</feature>
<accession>A0A1W0WK32</accession>
<dbReference type="OrthoDB" id="10318435at2759"/>
<dbReference type="Proteomes" id="UP000192578">
    <property type="component" value="Unassembled WGS sequence"/>
</dbReference>
<dbReference type="EMBL" id="MTYJ01000087">
    <property type="protein sequence ID" value="OQV15539.1"/>
    <property type="molecule type" value="Genomic_DNA"/>
</dbReference>
<sequence length="216" mass="24035">MAYGIVIVLTVALAHFVSAIPGPVDLAQDARDTSMYNLVNGYFRIEARILRMENPRGTTRNMVPCDVLKVGKCDTKVSAAIDWHTPNYDFGKDSVPYSNYVLIYDGTGTSSVNINQTIVKDVCNQATRKVNLRIRAVDKDILSENTIDHWSCFIYTTTPPAANAAAARWSDVQTTAGHNGSHKVTWQYRWYFIDRNQCQNSSGSSSLVSRFIPFAG</sequence>
<organism evidence="2 3">
    <name type="scientific">Hypsibius exemplaris</name>
    <name type="common">Freshwater tardigrade</name>
    <dbReference type="NCBI Taxonomy" id="2072580"/>
    <lineage>
        <taxon>Eukaryota</taxon>
        <taxon>Metazoa</taxon>
        <taxon>Ecdysozoa</taxon>
        <taxon>Tardigrada</taxon>
        <taxon>Eutardigrada</taxon>
        <taxon>Parachela</taxon>
        <taxon>Hypsibioidea</taxon>
        <taxon>Hypsibiidae</taxon>
        <taxon>Hypsibius</taxon>
    </lineage>
</organism>
<evidence type="ECO:0000313" key="3">
    <source>
        <dbReference type="Proteomes" id="UP000192578"/>
    </source>
</evidence>
<protein>
    <submittedName>
        <fullName evidence="2">Uncharacterized protein</fullName>
    </submittedName>
</protein>
<proteinExistence type="predicted"/>
<keyword evidence="3" id="KW-1185">Reference proteome</keyword>
<evidence type="ECO:0000256" key="1">
    <source>
        <dbReference type="SAM" id="SignalP"/>
    </source>
</evidence>
<feature type="signal peptide" evidence="1">
    <location>
        <begin position="1"/>
        <end position="19"/>
    </location>
</feature>